<evidence type="ECO:0000313" key="12">
    <source>
        <dbReference type="Proteomes" id="UP001642483"/>
    </source>
</evidence>
<evidence type="ECO:0000256" key="8">
    <source>
        <dbReference type="ARBA" id="ARBA00023242"/>
    </source>
</evidence>
<dbReference type="SUPFAM" id="SSF57667">
    <property type="entry name" value="beta-beta-alpha zinc fingers"/>
    <property type="match status" value="1"/>
</dbReference>
<evidence type="ECO:0000256" key="1">
    <source>
        <dbReference type="ARBA" id="ARBA00004123"/>
    </source>
</evidence>
<dbReference type="PROSITE" id="PS00028">
    <property type="entry name" value="ZINC_FINGER_C2H2_1"/>
    <property type="match status" value="1"/>
</dbReference>
<evidence type="ECO:0000256" key="9">
    <source>
        <dbReference type="PROSITE-ProRule" id="PRU00042"/>
    </source>
</evidence>
<evidence type="ECO:0000256" key="2">
    <source>
        <dbReference type="ARBA" id="ARBA00022723"/>
    </source>
</evidence>
<evidence type="ECO:0000259" key="10">
    <source>
        <dbReference type="PROSITE" id="PS50157"/>
    </source>
</evidence>
<organism evidence="11 12">
    <name type="scientific">Clavelina lepadiformis</name>
    <name type="common">Light-bulb sea squirt</name>
    <name type="synonym">Ascidia lepadiformis</name>
    <dbReference type="NCBI Taxonomy" id="159417"/>
    <lineage>
        <taxon>Eukaryota</taxon>
        <taxon>Metazoa</taxon>
        <taxon>Chordata</taxon>
        <taxon>Tunicata</taxon>
        <taxon>Ascidiacea</taxon>
        <taxon>Aplousobranchia</taxon>
        <taxon>Clavelinidae</taxon>
        <taxon>Clavelina</taxon>
    </lineage>
</organism>
<evidence type="ECO:0000256" key="3">
    <source>
        <dbReference type="ARBA" id="ARBA00022737"/>
    </source>
</evidence>
<dbReference type="Gene3D" id="3.30.160.60">
    <property type="entry name" value="Classic Zinc Finger"/>
    <property type="match status" value="1"/>
</dbReference>
<accession>A0ABP0F099</accession>
<sequence length="240" mass="27006">MLESDISLNIEEVYSENASVFPLVETIKEEPLLLEEYEVSQPEIDDPNISMLDKIPSKSDIGVNATVKIVKPQSCVARNSDEEFSDSVEMNLNKFTAIERINACKVDTQLFVGKNKEKHFSCNYCDRSFKCKINLKVHLRTHTGERPYQCQDNKAATPTIPALFVTGIVGPLINAGLKRNGPYVNSLCTKIKTFYLDRFPENLGNMSEEQGERFHQDIKLIDDDIKGDLILTGWQITAGA</sequence>
<evidence type="ECO:0000256" key="4">
    <source>
        <dbReference type="ARBA" id="ARBA00022771"/>
    </source>
</evidence>
<protein>
    <recommendedName>
        <fullName evidence="10">C2H2-type domain-containing protein</fullName>
    </recommendedName>
</protein>
<proteinExistence type="predicted"/>
<comment type="subcellular location">
    <subcellularLocation>
        <location evidence="1">Nucleus</location>
    </subcellularLocation>
</comment>
<dbReference type="Proteomes" id="UP001642483">
    <property type="component" value="Unassembled WGS sequence"/>
</dbReference>
<dbReference type="EMBL" id="CAWYQH010000001">
    <property type="protein sequence ID" value="CAK8672826.1"/>
    <property type="molecule type" value="Genomic_DNA"/>
</dbReference>
<comment type="caution">
    <text evidence="11">The sequence shown here is derived from an EMBL/GenBank/DDBJ whole genome shotgun (WGS) entry which is preliminary data.</text>
</comment>
<dbReference type="PROSITE" id="PS50157">
    <property type="entry name" value="ZINC_FINGER_C2H2_2"/>
    <property type="match status" value="1"/>
</dbReference>
<evidence type="ECO:0000256" key="6">
    <source>
        <dbReference type="ARBA" id="ARBA00023015"/>
    </source>
</evidence>
<evidence type="ECO:0000256" key="7">
    <source>
        <dbReference type="ARBA" id="ARBA00023163"/>
    </source>
</evidence>
<keyword evidence="3" id="KW-0677">Repeat</keyword>
<evidence type="ECO:0000313" key="11">
    <source>
        <dbReference type="EMBL" id="CAK8672826.1"/>
    </source>
</evidence>
<gene>
    <name evidence="11" type="ORF">CVLEPA_LOCUS2506</name>
</gene>
<dbReference type="SMART" id="SM00355">
    <property type="entry name" value="ZnF_C2H2"/>
    <property type="match status" value="1"/>
</dbReference>
<keyword evidence="12" id="KW-1185">Reference proteome</keyword>
<keyword evidence="4 9" id="KW-0863">Zinc-finger</keyword>
<keyword evidence="5" id="KW-0862">Zinc</keyword>
<dbReference type="InterPro" id="IPR050717">
    <property type="entry name" value="C2H2-ZF_Transcription_Reg"/>
</dbReference>
<dbReference type="InterPro" id="IPR036236">
    <property type="entry name" value="Znf_C2H2_sf"/>
</dbReference>
<keyword evidence="7" id="KW-0804">Transcription</keyword>
<feature type="domain" description="C2H2-type" evidence="10">
    <location>
        <begin position="120"/>
        <end position="147"/>
    </location>
</feature>
<keyword evidence="6" id="KW-0805">Transcription regulation</keyword>
<name>A0ABP0F099_CLALP</name>
<evidence type="ECO:0000256" key="5">
    <source>
        <dbReference type="ARBA" id="ARBA00022833"/>
    </source>
</evidence>
<reference evidence="11 12" key="1">
    <citation type="submission" date="2024-02" db="EMBL/GenBank/DDBJ databases">
        <authorList>
            <person name="Daric V."/>
            <person name="Darras S."/>
        </authorList>
    </citation>
    <scope>NUCLEOTIDE SEQUENCE [LARGE SCALE GENOMIC DNA]</scope>
</reference>
<dbReference type="PANTHER" id="PTHR14196:SF0">
    <property type="entry name" value="PROTEIN BOWEL"/>
    <property type="match status" value="1"/>
</dbReference>
<keyword evidence="8" id="KW-0539">Nucleus</keyword>
<dbReference type="PANTHER" id="PTHR14196">
    <property type="entry name" value="ODD-SKIPPED - RELATED"/>
    <property type="match status" value="1"/>
</dbReference>
<keyword evidence="2" id="KW-0479">Metal-binding</keyword>
<dbReference type="InterPro" id="IPR013087">
    <property type="entry name" value="Znf_C2H2_type"/>
</dbReference>